<dbReference type="Proteomes" id="UP001569153">
    <property type="component" value="Unassembled WGS sequence"/>
</dbReference>
<dbReference type="Pfam" id="PF00577">
    <property type="entry name" value="Usher"/>
    <property type="match status" value="1"/>
</dbReference>
<dbReference type="EMBL" id="JBGOOT010000002">
    <property type="protein sequence ID" value="MEZ8194096.1"/>
    <property type="molecule type" value="Genomic_DNA"/>
</dbReference>
<evidence type="ECO:0000313" key="2">
    <source>
        <dbReference type="EMBL" id="MEZ8194096.1"/>
    </source>
</evidence>
<protein>
    <submittedName>
        <fullName evidence="2">Fimbria/pilus outer membrane usher protein</fullName>
    </submittedName>
</protein>
<comment type="caution">
    <text evidence="2">The sequence shown here is derived from an EMBL/GenBank/DDBJ whole genome shotgun (WGS) entry which is preliminary data.</text>
</comment>
<dbReference type="Gene3D" id="2.60.40.3110">
    <property type="match status" value="1"/>
</dbReference>
<accession>A0ABV4M2Y8</accession>
<keyword evidence="3" id="KW-1185">Reference proteome</keyword>
<feature type="signal peptide" evidence="1">
    <location>
        <begin position="1"/>
        <end position="24"/>
    </location>
</feature>
<evidence type="ECO:0000256" key="1">
    <source>
        <dbReference type="SAM" id="SignalP"/>
    </source>
</evidence>
<proteinExistence type="predicted"/>
<sequence>MKIRQGWFLSFIVCVMFSFTAVVEATQETIQEIQQPKINPTGRDIELISLLKISDSVVGEAEVTITADDVILLPKESTLALLIPLITEDAMEVLEASNQTEKLSQEDFRRAGLDLNFDFSTLECVVTVPAQYRRTQQLSVASSPSFGQNYLSPAWISGYLNVSLSGTQSQTVEDTSENITSFNHRFESALNIGSANFEYESAYDDVEGDSAYVRRGTRMNLDFPSQGTRLVVGDMFNSGKNLQDGTDILGLGLTRDFTLIPTRNVRPKATQTFTLQRTSNVDVVVDGAIVQRLTLNAGSYSLSDIPLAQGTNDVELVITDSSGQEERIQFSVATGNDLLDSGEFEYSVMLGVPSETVANEIDYLTDQQLIHGYLDVGVAPWLTLGVNGQVREKLYQYGVSSLLASDIGVTEFIVSQSHHPTLGDGHAVRVAYDAEFSDELDFNPQFSVIYDYQSENFAGVNDDMAATLPLNSVEHYVSLFSSMDVTPRLRTALSGTYSSGREDADNFWSLSPSFSGPFFSTPATWSARFNYRNYQYSDDEYNTTLTLSWPLSRATRVVGRYQSDKDFGSLDMSYKKGIGNTGGISAFATLETERETDSNIDAGVNYTANQFQVIADHTTRYQDLSEDKRNHNTRLEISSAIAFAGTSVAVGRKVGEAFAVVKKHQSLAENEIAIDPERNTDYARVFSVSDHNMLVSDLVAYTPQLIGYDVEDLPPGYDLGDGAFSIYPGYKRGYQLEIGSDAVLTILGNLFDAQTKEPISLISGVALYLGDESSDESNKSKPLEFFTNRTGRFAISGMRPGAYRLELNMKPKRSLELVISEDGGVLIRVGDLYVE</sequence>
<organism evidence="2 3">
    <name type="scientific">Vibrio cortegadensis</name>
    <dbReference type="NCBI Taxonomy" id="1328770"/>
    <lineage>
        <taxon>Bacteria</taxon>
        <taxon>Pseudomonadati</taxon>
        <taxon>Pseudomonadota</taxon>
        <taxon>Gammaproteobacteria</taxon>
        <taxon>Vibrionales</taxon>
        <taxon>Vibrionaceae</taxon>
        <taxon>Vibrio</taxon>
    </lineage>
</organism>
<gene>
    <name evidence="2" type="ORF">ACED38_04250</name>
</gene>
<evidence type="ECO:0000313" key="3">
    <source>
        <dbReference type="Proteomes" id="UP001569153"/>
    </source>
</evidence>
<keyword evidence="1" id="KW-0732">Signal</keyword>
<feature type="chain" id="PRO_5046436787" evidence="1">
    <location>
        <begin position="25"/>
        <end position="835"/>
    </location>
</feature>
<dbReference type="InterPro" id="IPR000015">
    <property type="entry name" value="Fimb_usher"/>
</dbReference>
<dbReference type="PANTHER" id="PTHR30451:SF5">
    <property type="entry name" value="SLR0019 PROTEIN"/>
    <property type="match status" value="1"/>
</dbReference>
<dbReference type="PANTHER" id="PTHR30451">
    <property type="entry name" value="OUTER MEMBRANE USHER PROTEIN"/>
    <property type="match status" value="1"/>
</dbReference>
<name>A0ABV4M2Y8_9VIBR</name>
<reference evidence="2 3" key="1">
    <citation type="submission" date="2024-06" db="EMBL/GenBank/DDBJ databases">
        <authorList>
            <person name="Steensen K."/>
            <person name="Seneca J."/>
            <person name="Bartlau N."/>
            <person name="Yu A.X."/>
            <person name="Polz M.F."/>
        </authorList>
    </citation>
    <scope>NUCLEOTIDE SEQUENCE [LARGE SCALE GENOMIC DNA]</scope>
    <source>
        <strain evidence="2 3">FF146</strain>
    </source>
</reference>